<evidence type="ECO:0000313" key="12">
    <source>
        <dbReference type="Proteomes" id="UP000030746"/>
    </source>
</evidence>
<evidence type="ECO:0000256" key="5">
    <source>
        <dbReference type="ARBA" id="ARBA00022692"/>
    </source>
</evidence>
<dbReference type="Proteomes" id="UP000030746">
    <property type="component" value="Unassembled WGS sequence"/>
</dbReference>
<dbReference type="GO" id="GO:0005741">
    <property type="term" value="C:mitochondrial outer membrane"/>
    <property type="evidence" value="ECO:0007669"/>
    <property type="project" value="UniProtKB-SubCell"/>
</dbReference>
<dbReference type="OrthoDB" id="19656at2759"/>
<evidence type="ECO:0000256" key="4">
    <source>
        <dbReference type="ARBA" id="ARBA00022452"/>
    </source>
</evidence>
<evidence type="ECO:0000256" key="10">
    <source>
        <dbReference type="SAM" id="MobiDB-lite"/>
    </source>
</evidence>
<dbReference type="Gene3D" id="2.40.160.10">
    <property type="entry name" value="Porin"/>
    <property type="match status" value="1"/>
</dbReference>
<dbReference type="STRING" id="225164.V3ZUS8"/>
<evidence type="ECO:0000256" key="2">
    <source>
        <dbReference type="ARBA" id="ARBA00010510"/>
    </source>
</evidence>
<accession>V3ZUS8</accession>
<dbReference type="HOGENOM" id="CLU_054399_0_0_1"/>
<gene>
    <name evidence="11" type="ORF">LOTGIDRAFT_227257</name>
</gene>
<feature type="region of interest" description="Disordered" evidence="10">
    <location>
        <begin position="1"/>
        <end position="36"/>
    </location>
</feature>
<dbReference type="GeneID" id="20247397"/>
<dbReference type="AlphaFoldDB" id="V3ZUS8"/>
<keyword evidence="9" id="KW-0472">Membrane</keyword>
<comment type="subcellular location">
    <subcellularLocation>
        <location evidence="1">Mitochondrion outer membrane</location>
        <topology evidence="1">Multi-pass membrane protein</topology>
    </subcellularLocation>
</comment>
<keyword evidence="5" id="KW-0812">Transmembrane</keyword>
<keyword evidence="6" id="KW-1000">Mitochondrion outer membrane</keyword>
<reference evidence="11 12" key="1">
    <citation type="journal article" date="2013" name="Nature">
        <title>Insights into bilaterian evolution from three spiralian genomes.</title>
        <authorList>
            <person name="Simakov O."/>
            <person name="Marletaz F."/>
            <person name="Cho S.J."/>
            <person name="Edsinger-Gonzales E."/>
            <person name="Havlak P."/>
            <person name="Hellsten U."/>
            <person name="Kuo D.H."/>
            <person name="Larsson T."/>
            <person name="Lv J."/>
            <person name="Arendt D."/>
            <person name="Savage R."/>
            <person name="Osoegawa K."/>
            <person name="de Jong P."/>
            <person name="Grimwood J."/>
            <person name="Chapman J.A."/>
            <person name="Shapiro H."/>
            <person name="Aerts A."/>
            <person name="Otillar R.P."/>
            <person name="Terry A.Y."/>
            <person name="Boore J.L."/>
            <person name="Grigoriev I.V."/>
            <person name="Lindberg D.R."/>
            <person name="Seaver E.C."/>
            <person name="Weisblat D.A."/>
            <person name="Putnam N.H."/>
            <person name="Rokhsar D.S."/>
        </authorList>
    </citation>
    <scope>NUCLEOTIDE SEQUENCE [LARGE SCALE GENOMIC DNA]</scope>
</reference>
<evidence type="ECO:0000256" key="7">
    <source>
        <dbReference type="ARBA" id="ARBA00022927"/>
    </source>
</evidence>
<protein>
    <submittedName>
        <fullName evidence="11">Uncharacterized protein</fullName>
    </submittedName>
</protein>
<dbReference type="OMA" id="TRFNYRW"/>
<dbReference type="GO" id="GO:0008320">
    <property type="term" value="F:protein transmembrane transporter activity"/>
    <property type="evidence" value="ECO:0007669"/>
    <property type="project" value="InterPro"/>
</dbReference>
<dbReference type="GO" id="GO:0030150">
    <property type="term" value="P:protein import into mitochondrial matrix"/>
    <property type="evidence" value="ECO:0007669"/>
    <property type="project" value="InterPro"/>
</dbReference>
<evidence type="ECO:0000256" key="6">
    <source>
        <dbReference type="ARBA" id="ARBA00022787"/>
    </source>
</evidence>
<dbReference type="Pfam" id="PF01459">
    <property type="entry name" value="Porin_3"/>
    <property type="match status" value="1"/>
</dbReference>
<dbReference type="PANTHER" id="PTHR10802">
    <property type="entry name" value="MITOCHONDRIAL IMPORT RECEPTOR SUBUNIT TOM40"/>
    <property type="match status" value="1"/>
</dbReference>
<dbReference type="InterPro" id="IPR027246">
    <property type="entry name" value="Porin_Euk/Tom40"/>
</dbReference>
<evidence type="ECO:0000313" key="11">
    <source>
        <dbReference type="EMBL" id="ESO95248.1"/>
    </source>
</evidence>
<evidence type="ECO:0000256" key="3">
    <source>
        <dbReference type="ARBA" id="ARBA00022448"/>
    </source>
</evidence>
<organism evidence="11 12">
    <name type="scientific">Lottia gigantea</name>
    <name type="common">Giant owl limpet</name>
    <dbReference type="NCBI Taxonomy" id="225164"/>
    <lineage>
        <taxon>Eukaryota</taxon>
        <taxon>Metazoa</taxon>
        <taxon>Spiralia</taxon>
        <taxon>Lophotrochozoa</taxon>
        <taxon>Mollusca</taxon>
        <taxon>Gastropoda</taxon>
        <taxon>Patellogastropoda</taxon>
        <taxon>Lottioidea</taxon>
        <taxon>Lottiidae</taxon>
        <taxon>Lottia</taxon>
    </lineage>
</organism>
<keyword evidence="3" id="KW-0813">Transport</keyword>
<name>V3ZUS8_LOTGI</name>
<dbReference type="KEGG" id="lgi:LOTGIDRAFT_227257"/>
<keyword evidence="4" id="KW-1134">Transmembrane beta strand</keyword>
<feature type="compositionally biased region" description="Pro residues" evidence="10">
    <location>
        <begin position="15"/>
        <end position="28"/>
    </location>
</feature>
<dbReference type="CTD" id="20247397"/>
<dbReference type="EMBL" id="KB201664">
    <property type="protein sequence ID" value="ESO95248.1"/>
    <property type="molecule type" value="Genomic_DNA"/>
</dbReference>
<keyword evidence="12" id="KW-1185">Reference proteome</keyword>
<dbReference type="FunFam" id="2.40.160.10:FF:000005">
    <property type="entry name" value="mitochondrial import receptor subunit TOM40 homolog"/>
    <property type="match status" value="1"/>
</dbReference>
<evidence type="ECO:0000256" key="8">
    <source>
        <dbReference type="ARBA" id="ARBA00023128"/>
    </source>
</evidence>
<dbReference type="InterPro" id="IPR023614">
    <property type="entry name" value="Porin_dom_sf"/>
</dbReference>
<dbReference type="RefSeq" id="XP_009054064.1">
    <property type="nucleotide sequence ID" value="XM_009055816.1"/>
</dbReference>
<evidence type="ECO:0000256" key="1">
    <source>
        <dbReference type="ARBA" id="ARBA00004374"/>
    </source>
</evidence>
<evidence type="ECO:0000256" key="9">
    <source>
        <dbReference type="ARBA" id="ARBA00023136"/>
    </source>
</evidence>
<comment type="similarity">
    <text evidence="2">Belongs to the Tom40 family.</text>
</comment>
<dbReference type="CDD" id="cd07305">
    <property type="entry name" value="Porin3_Tom40"/>
    <property type="match status" value="1"/>
</dbReference>
<proteinExistence type="inferred from homology"/>
<sequence>MGNVSASSTPLGGLAPPPPVLPPQPPTQVPFDNNPGTFEEIHRRCKDIFPQIFEGGKLVISKGLSSNFQVSHTLALSTCQPSGYRFGSTYIGSKQLSPQESYPVILGDIDASGDLNAQVIHAFTERIRSKGVVQIQNNKCAVTQVTTDYKGDDYTASVTLGNIDPIHESGIVVSQYLQRVTRRLDLGAELHYQYGNQVPGGQIAFMSFAGKLSSDNWQFSGNVSPTAGNFHGCYVHKISEHLQLGAELETSLRMGDSTATVGYQIEIPNANVTFKGQVDSNYCVGAVMEKKITPFPFTFAFSGYLNHVKGTSRFGLGLVVG</sequence>
<dbReference type="InterPro" id="IPR037930">
    <property type="entry name" value="Tom40"/>
</dbReference>
<keyword evidence="8" id="KW-0496">Mitochondrion</keyword>
<keyword evidence="7" id="KW-0653">Protein transport</keyword>